<dbReference type="Gene3D" id="2.60.40.1180">
    <property type="entry name" value="Golgi alpha-mannosidase II"/>
    <property type="match status" value="1"/>
</dbReference>
<dbReference type="Gene3D" id="3.20.20.80">
    <property type="entry name" value="Glycosidases"/>
    <property type="match status" value="1"/>
</dbReference>
<dbReference type="EMBL" id="FOQE01000034">
    <property type="protein sequence ID" value="SFH84537.1"/>
    <property type="molecule type" value="Genomic_DNA"/>
</dbReference>
<dbReference type="OrthoDB" id="9761875at2"/>
<dbReference type="NCBIfam" id="TIGR02104">
    <property type="entry name" value="pulA_typeI"/>
    <property type="match status" value="1"/>
</dbReference>
<evidence type="ECO:0000313" key="4">
    <source>
        <dbReference type="Proteomes" id="UP000198668"/>
    </source>
</evidence>
<dbReference type="InterPro" id="IPR004193">
    <property type="entry name" value="Glyco_hydro_13_N"/>
</dbReference>
<dbReference type="SUPFAM" id="SSF51445">
    <property type="entry name" value="(Trans)glycosidases"/>
    <property type="match status" value="1"/>
</dbReference>
<dbReference type="GO" id="GO:0004553">
    <property type="term" value="F:hydrolase activity, hydrolyzing O-glycosyl compounds"/>
    <property type="evidence" value="ECO:0007669"/>
    <property type="project" value="InterPro"/>
</dbReference>
<dbReference type="AlphaFoldDB" id="A0A1I3DCV2"/>
<organism evidence="3 4">
    <name type="scientific">Pisciglobus halotolerans</name>
    <dbReference type="NCBI Taxonomy" id="745365"/>
    <lineage>
        <taxon>Bacteria</taxon>
        <taxon>Bacillati</taxon>
        <taxon>Bacillota</taxon>
        <taxon>Bacilli</taxon>
        <taxon>Lactobacillales</taxon>
        <taxon>Carnobacteriaceae</taxon>
    </lineage>
</organism>
<dbReference type="InterPro" id="IPR014756">
    <property type="entry name" value="Ig_E-set"/>
</dbReference>
<dbReference type="CDD" id="cd02860">
    <property type="entry name" value="E_set_Pullulanase"/>
    <property type="match status" value="1"/>
</dbReference>
<dbReference type="GO" id="GO:0005975">
    <property type="term" value="P:carbohydrate metabolic process"/>
    <property type="evidence" value="ECO:0007669"/>
    <property type="project" value="InterPro"/>
</dbReference>
<dbReference type="Pfam" id="PF02922">
    <property type="entry name" value="CBM_48"/>
    <property type="match status" value="1"/>
</dbReference>
<dbReference type="SMART" id="SM00642">
    <property type="entry name" value="Aamy"/>
    <property type="match status" value="1"/>
</dbReference>
<dbReference type="PANTHER" id="PTHR43002">
    <property type="entry name" value="GLYCOGEN DEBRANCHING ENZYME"/>
    <property type="match status" value="1"/>
</dbReference>
<comment type="similarity">
    <text evidence="1">Belongs to the glycosyl hydrolase 13 family.</text>
</comment>
<gene>
    <name evidence="3" type="ORF">SAMN04489868_13415</name>
</gene>
<feature type="domain" description="Glycosyl hydrolase family 13 catalytic" evidence="2">
    <location>
        <begin position="186"/>
        <end position="566"/>
    </location>
</feature>
<dbReference type="Proteomes" id="UP000198668">
    <property type="component" value="Unassembled WGS sequence"/>
</dbReference>
<dbReference type="RefSeq" id="WP_092093263.1">
    <property type="nucleotide sequence ID" value="NZ_FOQE01000034.1"/>
</dbReference>
<accession>A0A1I3DCV2</accession>
<evidence type="ECO:0000313" key="3">
    <source>
        <dbReference type="EMBL" id="SFH84537.1"/>
    </source>
</evidence>
<dbReference type="InterPro" id="IPR013780">
    <property type="entry name" value="Glyco_hydro_b"/>
</dbReference>
<evidence type="ECO:0000256" key="1">
    <source>
        <dbReference type="ARBA" id="ARBA00008061"/>
    </source>
</evidence>
<dbReference type="Pfam" id="PF00128">
    <property type="entry name" value="Alpha-amylase"/>
    <property type="match status" value="1"/>
</dbReference>
<evidence type="ECO:0000259" key="2">
    <source>
        <dbReference type="SMART" id="SM00642"/>
    </source>
</evidence>
<dbReference type="InterPro" id="IPR011840">
    <property type="entry name" value="PulA_typeI"/>
</dbReference>
<name>A0A1I3DCV2_9LACT</name>
<dbReference type="InterPro" id="IPR006047">
    <property type="entry name" value="GH13_cat_dom"/>
</dbReference>
<dbReference type="SUPFAM" id="SSF81296">
    <property type="entry name" value="E set domains"/>
    <property type="match status" value="1"/>
</dbReference>
<dbReference type="InterPro" id="IPR017853">
    <property type="entry name" value="GH"/>
</dbReference>
<keyword evidence="4" id="KW-1185">Reference proteome</keyword>
<proteinExistence type="inferred from homology"/>
<dbReference type="Gene3D" id="2.60.40.10">
    <property type="entry name" value="Immunoglobulins"/>
    <property type="match status" value="1"/>
</dbReference>
<reference evidence="3 4" key="1">
    <citation type="submission" date="2016-10" db="EMBL/GenBank/DDBJ databases">
        <authorList>
            <person name="de Groot N.N."/>
        </authorList>
    </citation>
    <scope>NUCLEOTIDE SEQUENCE [LARGE SCALE GENOMIC DNA]</scope>
    <source>
        <strain evidence="3 4">DSM 27630</strain>
    </source>
</reference>
<protein>
    <submittedName>
        <fullName evidence="3">Pullulanase, type I</fullName>
    </submittedName>
</protein>
<dbReference type="CDD" id="cd11341">
    <property type="entry name" value="AmyAc_Pullulanase_LD-like"/>
    <property type="match status" value="1"/>
</dbReference>
<sequence>MDKESIVKEKINSHLVEQTFDTIQEKIDYLENRTYNGKDLGTTYTKEQTTFKVWAPLAEKVTVNFYHSGDIRETALENQFDLIQENHVWSIQIPGDLKGLFYTYTITTDGKANETNDLYATAVGVNGDRAAIIDLRDTDPKGWSADQHVLQPHITDAYIWEVHIADFSSDPNAGFRKEHRGKYLAFTETDTSYKNEGNTATGLAHLKQLGVNMVHILPAFDFDNDEEGTAYNWGYDPKNYNVPEGRYASDPRHPETRIKEFKQMVQSLHQNGISVVLDVVYNHTSQTEEAWFNLTVPDYYYRQDASGAFADGSACGNETASERKMMRQYMVDSILYWANEYHIDGFRFDLMGLHDVETMNAIRKALNDEGLSEVILYGEPWDAGSNEIHWPNLPANTESVKELKEGIAVFNADFRDAVKGSVFESEHGGFVQGANDENGLSDIDLILSLKANIDTWANTPNQTIAYVSAHDNLSLYDKLTGSLLPDVSQETYQRHETVIQANKLAAVLLFTGQGAIFMQAGEEFGRSKYGDENSYQSPIEINQIDWRLAETNQGLLRYYEGLSQIRQHYAPLRDAETYTAQKISFSHDPIENLVAYTISNSEPTQNSWKQLAVVLNATDKRQDITLQGTDLPEKWTIIADNDTAGLSPLGEITGNELTIAAKSAWILTA</sequence>
<dbReference type="InterPro" id="IPR013783">
    <property type="entry name" value="Ig-like_fold"/>
</dbReference>